<sequence>MAPKVIFLMADYGHDPTEAAIPWKVFNEAGFDITFATETGKQPVCDSRMLTGWTGALLGAPQVAKEAYKTFSRDSRVQNPISWTDPPLKLEDYDLVFLPGGHDKGVQQIIDSPRVHELLAAYFPKTAKPSTKSLVAICHGVQVLATASSAEDSSKSVIHDVQTTALPGFMEQSIYYVTWPFLGDYYKTYGAGTDSVQEIVTKRLDSPSLFKNSLGPSPFVVEDPKYNYLSGRFPPDAELLAQKAVALVKEVTKAA</sequence>
<evidence type="ECO:0008006" key="3">
    <source>
        <dbReference type="Google" id="ProtNLM"/>
    </source>
</evidence>
<dbReference type="InterPro" id="IPR029062">
    <property type="entry name" value="Class_I_gatase-like"/>
</dbReference>
<evidence type="ECO:0000313" key="2">
    <source>
        <dbReference type="Proteomes" id="UP000053599"/>
    </source>
</evidence>
<proteinExistence type="predicted"/>
<dbReference type="OrthoDB" id="543156at2759"/>
<dbReference type="PANTHER" id="PTHR43068">
    <property type="entry name" value="SLR1854 PROTEIN"/>
    <property type="match status" value="1"/>
</dbReference>
<organism evidence="1 2">
    <name type="scientific">Exophiala sideris</name>
    <dbReference type="NCBI Taxonomy" id="1016849"/>
    <lineage>
        <taxon>Eukaryota</taxon>
        <taxon>Fungi</taxon>
        <taxon>Dikarya</taxon>
        <taxon>Ascomycota</taxon>
        <taxon>Pezizomycotina</taxon>
        <taxon>Eurotiomycetes</taxon>
        <taxon>Chaetothyriomycetidae</taxon>
        <taxon>Chaetothyriales</taxon>
        <taxon>Herpotrichiellaceae</taxon>
        <taxon>Exophiala</taxon>
    </lineage>
</organism>
<name>A0A0D1XAF6_9EURO</name>
<gene>
    <name evidence="1" type="ORF">PV11_00609</name>
</gene>
<dbReference type="AlphaFoldDB" id="A0A0D1XAF6"/>
<reference evidence="1 2" key="1">
    <citation type="submission" date="2015-01" db="EMBL/GenBank/DDBJ databases">
        <title>The Genome Sequence of Exophiala sideris CBS121828.</title>
        <authorList>
            <consortium name="The Broad Institute Genomics Platform"/>
            <person name="Cuomo C."/>
            <person name="de Hoog S."/>
            <person name="Gorbushina A."/>
            <person name="Stielow B."/>
            <person name="Teixiera M."/>
            <person name="Abouelleil A."/>
            <person name="Chapman S.B."/>
            <person name="Priest M."/>
            <person name="Young S.K."/>
            <person name="Wortman J."/>
            <person name="Nusbaum C."/>
            <person name="Birren B."/>
        </authorList>
    </citation>
    <scope>NUCLEOTIDE SEQUENCE [LARGE SCALE GENOMIC DNA]</scope>
    <source>
        <strain evidence="1 2">CBS 121828</strain>
    </source>
</reference>
<dbReference type="HOGENOM" id="CLU_072623_1_0_1"/>
<dbReference type="PANTHER" id="PTHR43068:SF1">
    <property type="entry name" value="SLR1854 PROTEIN"/>
    <property type="match status" value="1"/>
</dbReference>
<dbReference type="Proteomes" id="UP000053599">
    <property type="component" value="Unassembled WGS sequence"/>
</dbReference>
<dbReference type="InterPro" id="IPR032633">
    <property type="entry name" value="ThiJ-like"/>
</dbReference>
<protein>
    <recommendedName>
        <fullName evidence="3">DJ-1/PfpI domain-containing protein</fullName>
    </recommendedName>
</protein>
<accession>A0A0D1XAF6</accession>
<dbReference type="Pfam" id="PF17124">
    <property type="entry name" value="ThiJ_like"/>
    <property type="match status" value="1"/>
</dbReference>
<dbReference type="EMBL" id="KN846951">
    <property type="protein sequence ID" value="KIV84856.1"/>
    <property type="molecule type" value="Genomic_DNA"/>
</dbReference>
<dbReference type="Gene3D" id="3.40.50.880">
    <property type="match status" value="1"/>
</dbReference>
<dbReference type="STRING" id="1016849.A0A0D1XAF6"/>
<evidence type="ECO:0000313" key="1">
    <source>
        <dbReference type="EMBL" id="KIV84856.1"/>
    </source>
</evidence>
<dbReference type="SUPFAM" id="SSF52317">
    <property type="entry name" value="Class I glutamine amidotransferase-like"/>
    <property type="match status" value="1"/>
</dbReference>